<dbReference type="Proteomes" id="UP000746595">
    <property type="component" value="Unassembled WGS sequence"/>
</dbReference>
<keyword evidence="3" id="KW-1185">Reference proteome</keyword>
<evidence type="ECO:0000313" key="2">
    <source>
        <dbReference type="EMBL" id="NKG21060.1"/>
    </source>
</evidence>
<sequence>MTRPDDDYARCSQGCGCHTDTEEDDGYPDDMPDDLTPGERLLWAIFGHKPPDPEEENDDD</sequence>
<gene>
    <name evidence="2" type="ORF">HED64_10130</name>
</gene>
<organism evidence="2 3">
    <name type="scientific">Paeniglutamicibacter terrestris</name>
    <dbReference type="NCBI Taxonomy" id="2723403"/>
    <lineage>
        <taxon>Bacteria</taxon>
        <taxon>Bacillati</taxon>
        <taxon>Actinomycetota</taxon>
        <taxon>Actinomycetes</taxon>
        <taxon>Micrococcales</taxon>
        <taxon>Micrococcaceae</taxon>
        <taxon>Paeniglutamicibacter</taxon>
    </lineage>
</organism>
<evidence type="ECO:0000256" key="1">
    <source>
        <dbReference type="SAM" id="MobiDB-lite"/>
    </source>
</evidence>
<comment type="caution">
    <text evidence="2">The sequence shown here is derived from an EMBL/GenBank/DDBJ whole genome shotgun (WGS) entry which is preliminary data.</text>
</comment>
<reference evidence="2 3" key="1">
    <citation type="submission" date="2020-04" db="EMBL/GenBank/DDBJ databases">
        <title>Paeniglutamicibacter sp. ANT13_2, a novel actinomycete isolated from sediment in Antarctica.</title>
        <authorList>
            <person name="Sakdapetsiri C."/>
            <person name="Pinyakong O."/>
        </authorList>
    </citation>
    <scope>NUCLEOTIDE SEQUENCE [LARGE SCALE GENOMIC DNA]</scope>
    <source>
        <strain evidence="2 3">ANT13_2</strain>
    </source>
</reference>
<protein>
    <submittedName>
        <fullName evidence="2">Uncharacterized protein</fullName>
    </submittedName>
</protein>
<proteinExistence type="predicted"/>
<evidence type="ECO:0000313" key="3">
    <source>
        <dbReference type="Proteomes" id="UP000746595"/>
    </source>
</evidence>
<accession>A0ABX1G5Y5</accession>
<feature type="region of interest" description="Disordered" evidence="1">
    <location>
        <begin position="1"/>
        <end position="37"/>
    </location>
</feature>
<name>A0ABX1G5Y5_9MICC</name>
<dbReference type="EMBL" id="JAAWVT010000004">
    <property type="protein sequence ID" value="NKG21060.1"/>
    <property type="molecule type" value="Genomic_DNA"/>
</dbReference>
<feature type="compositionally biased region" description="Acidic residues" evidence="1">
    <location>
        <begin position="21"/>
        <end position="33"/>
    </location>
</feature>
<dbReference type="RefSeq" id="WP_168151885.1">
    <property type="nucleotide sequence ID" value="NZ_JAAWVT010000004.1"/>
</dbReference>